<evidence type="ECO:0000313" key="3">
    <source>
        <dbReference type="Proteomes" id="UP001285855"/>
    </source>
</evidence>
<keyword evidence="1" id="KW-0732">Signal</keyword>
<dbReference type="EMBL" id="JAXDAE010000016">
    <property type="protein sequence ID" value="MDY2588411.1"/>
    <property type="molecule type" value="Genomic_DNA"/>
</dbReference>
<reference evidence="2 3" key="1">
    <citation type="submission" date="2023-11" db="EMBL/GenBank/DDBJ databases">
        <title>Winogradskyella pelagius sp. nov., isolated from coastal sediment.</title>
        <authorList>
            <person name="Li F."/>
        </authorList>
    </citation>
    <scope>NUCLEOTIDE SEQUENCE [LARGE SCALE GENOMIC DNA]</scope>
    <source>
        <strain evidence="2 3">KCTC 23502</strain>
    </source>
</reference>
<feature type="chain" id="PRO_5045647460" evidence="1">
    <location>
        <begin position="22"/>
        <end position="114"/>
    </location>
</feature>
<evidence type="ECO:0000313" key="2">
    <source>
        <dbReference type="EMBL" id="MDY2588411.1"/>
    </source>
</evidence>
<evidence type="ECO:0000256" key="1">
    <source>
        <dbReference type="SAM" id="SignalP"/>
    </source>
</evidence>
<dbReference type="RefSeq" id="WP_320556759.1">
    <property type="nucleotide sequence ID" value="NZ_JAXDAE010000016.1"/>
</dbReference>
<proteinExistence type="predicted"/>
<sequence length="114" mass="12746">MKTLKMFVLIATIALSSAVSASTNPIEEADEPNLITKTVSKLLEDPYFQLNEDINATVQIAINKDNEIVVLSVDTNDEKVGDFIKNRLNYKKVPQNVVGSLNYYTLPVRMLKSQ</sequence>
<dbReference type="Proteomes" id="UP001285855">
    <property type="component" value="Unassembled WGS sequence"/>
</dbReference>
<organism evidence="2 3">
    <name type="scientific">Winogradskyella aquimaris</name>
    <dbReference type="NCBI Taxonomy" id="864074"/>
    <lineage>
        <taxon>Bacteria</taxon>
        <taxon>Pseudomonadati</taxon>
        <taxon>Bacteroidota</taxon>
        <taxon>Flavobacteriia</taxon>
        <taxon>Flavobacteriales</taxon>
        <taxon>Flavobacteriaceae</taxon>
        <taxon>Winogradskyella</taxon>
    </lineage>
</organism>
<gene>
    <name evidence="2" type="ORF">SNF14_13765</name>
</gene>
<name>A0ABU5EPN2_9FLAO</name>
<keyword evidence="3" id="KW-1185">Reference proteome</keyword>
<comment type="caution">
    <text evidence="2">The sequence shown here is derived from an EMBL/GenBank/DDBJ whole genome shotgun (WGS) entry which is preliminary data.</text>
</comment>
<feature type="signal peptide" evidence="1">
    <location>
        <begin position="1"/>
        <end position="21"/>
    </location>
</feature>
<accession>A0ABU5EPN2</accession>
<protein>
    <submittedName>
        <fullName evidence="2">Uncharacterized protein</fullName>
    </submittedName>
</protein>